<sequence>MKKWMKRLGIGLGGLMVLLLVAFAVAYGASKRRLDKTWDVSGAALNITRDPAQVARGKHVATAVSKCTECHGEDLGGKVFIDGMPMGMLIASNLTAGKGGVLPRYSDAQLEAAIRHGVRHDKRGLLFMPSDEFQHLSDEDVAAVIAYMRSVPPVDRELAPSKVGPLGHVLFATGQLPLVPAEKIDHTPRTRRVPPAGVTREYGQYLTSVGGCTGCHGPDLAGSSGHGPAAPNITPAGTVGAWSEADWFRAMRQGKRPDGSVINPPMPWQSVGRMTDDEMRAMWMYLRTVPRVEPQAKS</sequence>
<evidence type="ECO:0000313" key="6">
    <source>
        <dbReference type="EMBL" id="CAA9373304.1"/>
    </source>
</evidence>
<dbReference type="Pfam" id="PF00034">
    <property type="entry name" value="Cytochrom_C"/>
    <property type="match status" value="1"/>
</dbReference>
<dbReference type="InterPro" id="IPR009056">
    <property type="entry name" value="Cyt_c-like_dom"/>
</dbReference>
<dbReference type="PANTHER" id="PTHR35008:SF8">
    <property type="entry name" value="ALCOHOL DEHYDROGENASE CYTOCHROME C SUBUNIT"/>
    <property type="match status" value="1"/>
</dbReference>
<protein>
    <submittedName>
        <fullName evidence="6">Diheme cytochrome c-553</fullName>
    </submittedName>
</protein>
<keyword evidence="2 4" id="KW-0479">Metal-binding</keyword>
<proteinExistence type="predicted"/>
<keyword evidence="1 4" id="KW-0349">Heme</keyword>
<dbReference type="SUPFAM" id="SSF46626">
    <property type="entry name" value="Cytochrome c"/>
    <property type="match status" value="2"/>
</dbReference>
<dbReference type="AlphaFoldDB" id="A0A6J4N100"/>
<dbReference type="PANTHER" id="PTHR35008">
    <property type="entry name" value="BLL4482 PROTEIN-RELATED"/>
    <property type="match status" value="1"/>
</dbReference>
<keyword evidence="3 4" id="KW-0408">Iron</keyword>
<dbReference type="GO" id="GO:0020037">
    <property type="term" value="F:heme binding"/>
    <property type="evidence" value="ECO:0007669"/>
    <property type="project" value="InterPro"/>
</dbReference>
<dbReference type="Gene3D" id="1.10.760.10">
    <property type="entry name" value="Cytochrome c-like domain"/>
    <property type="match status" value="2"/>
</dbReference>
<evidence type="ECO:0000256" key="4">
    <source>
        <dbReference type="PROSITE-ProRule" id="PRU00433"/>
    </source>
</evidence>
<dbReference type="Pfam" id="PF13442">
    <property type="entry name" value="Cytochrome_CBB3"/>
    <property type="match status" value="1"/>
</dbReference>
<dbReference type="InterPro" id="IPR051459">
    <property type="entry name" value="Cytochrome_c-type_DH"/>
</dbReference>
<dbReference type="InterPro" id="IPR036909">
    <property type="entry name" value="Cyt_c-like_dom_sf"/>
</dbReference>
<feature type="domain" description="Cytochrome c" evidence="5">
    <location>
        <begin position="52"/>
        <end position="152"/>
    </location>
</feature>
<dbReference type="PROSITE" id="PS51007">
    <property type="entry name" value="CYTC"/>
    <property type="match status" value="2"/>
</dbReference>
<accession>A0A6J4N100</accession>
<feature type="domain" description="Cytochrome c" evidence="5">
    <location>
        <begin position="198"/>
        <end position="290"/>
    </location>
</feature>
<dbReference type="GO" id="GO:0046872">
    <property type="term" value="F:metal ion binding"/>
    <property type="evidence" value="ECO:0007669"/>
    <property type="project" value="UniProtKB-KW"/>
</dbReference>
<name>A0A6J4N100_9BACT</name>
<dbReference type="GO" id="GO:0009055">
    <property type="term" value="F:electron transfer activity"/>
    <property type="evidence" value="ECO:0007669"/>
    <property type="project" value="InterPro"/>
</dbReference>
<organism evidence="6">
    <name type="scientific">uncultured Gemmatimonadota bacterium</name>
    <dbReference type="NCBI Taxonomy" id="203437"/>
    <lineage>
        <taxon>Bacteria</taxon>
        <taxon>Pseudomonadati</taxon>
        <taxon>Gemmatimonadota</taxon>
        <taxon>environmental samples</taxon>
    </lineage>
</organism>
<evidence type="ECO:0000256" key="1">
    <source>
        <dbReference type="ARBA" id="ARBA00022617"/>
    </source>
</evidence>
<evidence type="ECO:0000256" key="2">
    <source>
        <dbReference type="ARBA" id="ARBA00022723"/>
    </source>
</evidence>
<evidence type="ECO:0000256" key="3">
    <source>
        <dbReference type="ARBA" id="ARBA00023004"/>
    </source>
</evidence>
<gene>
    <name evidence="6" type="ORF">AVDCRST_MAG89-4782</name>
</gene>
<evidence type="ECO:0000259" key="5">
    <source>
        <dbReference type="PROSITE" id="PS51007"/>
    </source>
</evidence>
<dbReference type="EMBL" id="CADCTV010001006">
    <property type="protein sequence ID" value="CAA9373304.1"/>
    <property type="molecule type" value="Genomic_DNA"/>
</dbReference>
<reference evidence="6" key="1">
    <citation type="submission" date="2020-02" db="EMBL/GenBank/DDBJ databases">
        <authorList>
            <person name="Meier V. D."/>
        </authorList>
    </citation>
    <scope>NUCLEOTIDE SEQUENCE</scope>
    <source>
        <strain evidence="6">AVDCRST_MAG89</strain>
    </source>
</reference>